<dbReference type="PANTHER" id="PTHR10628:SF30">
    <property type="entry name" value="EXO-ALPHA-SIALIDASE"/>
    <property type="match status" value="1"/>
</dbReference>
<reference evidence="1" key="1">
    <citation type="journal article" date="2012" name="PLoS ONE">
        <title>Gene sets for utilization of primary and secondary nutrition supplies in the distal gut of endangered iberian lynx.</title>
        <authorList>
            <person name="Alcaide M."/>
            <person name="Messina E."/>
            <person name="Richter M."/>
            <person name="Bargiela R."/>
            <person name="Peplies J."/>
            <person name="Huws S.A."/>
            <person name="Newbold C.J."/>
            <person name="Golyshin P.N."/>
            <person name="Simon M.A."/>
            <person name="Lopez G."/>
            <person name="Yakimov M.M."/>
            <person name="Ferrer M."/>
        </authorList>
    </citation>
    <scope>NUCLEOTIDE SEQUENCE</scope>
</reference>
<evidence type="ECO:0000313" key="1">
    <source>
        <dbReference type="EMBL" id="EJW98350.1"/>
    </source>
</evidence>
<dbReference type="PANTHER" id="PTHR10628">
    <property type="entry name" value="SIALIDASE"/>
    <property type="match status" value="1"/>
</dbReference>
<dbReference type="AlphaFoldDB" id="J9CEC1"/>
<dbReference type="Gene3D" id="2.120.10.10">
    <property type="match status" value="1"/>
</dbReference>
<dbReference type="CDD" id="cd15482">
    <property type="entry name" value="Sialidase_non-viral"/>
    <property type="match status" value="1"/>
</dbReference>
<gene>
    <name evidence="1" type="ORF">EVA_13525</name>
</gene>
<dbReference type="InterPro" id="IPR026856">
    <property type="entry name" value="Sialidase_fam"/>
</dbReference>
<dbReference type="GO" id="GO:0016020">
    <property type="term" value="C:membrane"/>
    <property type="evidence" value="ECO:0007669"/>
    <property type="project" value="TreeGrafter"/>
</dbReference>
<dbReference type="SUPFAM" id="SSF50939">
    <property type="entry name" value="Sialidases"/>
    <property type="match status" value="1"/>
</dbReference>
<dbReference type="GO" id="GO:0009313">
    <property type="term" value="P:oligosaccharide catabolic process"/>
    <property type="evidence" value="ECO:0007669"/>
    <property type="project" value="TreeGrafter"/>
</dbReference>
<name>J9CEC1_9ZZZZ</name>
<proteinExistence type="predicted"/>
<dbReference type="GO" id="GO:0006689">
    <property type="term" value="P:ganglioside catabolic process"/>
    <property type="evidence" value="ECO:0007669"/>
    <property type="project" value="TreeGrafter"/>
</dbReference>
<dbReference type="EMBL" id="AMCI01004301">
    <property type="protein sequence ID" value="EJW98350.1"/>
    <property type="molecule type" value="Genomic_DNA"/>
</dbReference>
<protein>
    <submittedName>
        <fullName evidence="1">BNR/Asp-box repeat protein</fullName>
    </submittedName>
</protein>
<dbReference type="InterPro" id="IPR036278">
    <property type="entry name" value="Sialidase_sf"/>
</dbReference>
<organism evidence="1">
    <name type="scientific">gut metagenome</name>
    <dbReference type="NCBI Taxonomy" id="749906"/>
    <lineage>
        <taxon>unclassified sequences</taxon>
        <taxon>metagenomes</taxon>
        <taxon>organismal metagenomes</taxon>
    </lineage>
</organism>
<comment type="caution">
    <text evidence="1">The sequence shown here is derived from an EMBL/GenBank/DDBJ whole genome shotgun (WGS) entry which is preliminary data.</text>
</comment>
<sequence>MYRFFSIFFLALSTLCASAQTVLFHTGDSTGYPYRIPAIAKARNGELIALSDLRPCGGDIGYGRVDIVGRISRDNGANWNPAFKLLEGTGKGKDTGYGDACLVADRKRNELLLVCVSGDVPYWKSSPQNRQRMVTLHATYDKKEKQWNWDKQVTDITSQVYDELLKGKINGLFMGSGRICQSSRVKVGKYYRLYAALCTHKGNYVIYSDDFGRNWGLLGTPEVSCAPKGDEPKCEELPDGSVLLSSRKHGGRFFNIYKYTDVRTAAGQWAEAVDSRQAPGGISNEGTPCNGEILIIPVRRTADGKKTILALQSIPAGPNRSNVSIYYKELTTPDTYQSPLAFASNWSEAYQVSDKGSAYSTMIQQADGRIAFFYEEEPQNYQMVYRALNIQDITKGKFEAL</sequence>
<dbReference type="GO" id="GO:0005737">
    <property type="term" value="C:cytoplasm"/>
    <property type="evidence" value="ECO:0007669"/>
    <property type="project" value="TreeGrafter"/>
</dbReference>
<dbReference type="GO" id="GO:0004308">
    <property type="term" value="F:exo-alpha-sialidase activity"/>
    <property type="evidence" value="ECO:0007669"/>
    <property type="project" value="InterPro"/>
</dbReference>
<accession>J9CEC1</accession>